<dbReference type="AlphaFoldDB" id="A0A7X1G157"/>
<reference evidence="2 3" key="1">
    <citation type="submission" date="2020-08" db="EMBL/GenBank/DDBJ databases">
        <title>The genome sequence of type strain Novosphingobium piscinae KCTC 42194.</title>
        <authorList>
            <person name="Liu Y."/>
        </authorList>
    </citation>
    <scope>NUCLEOTIDE SEQUENCE [LARGE SCALE GENOMIC DNA]</scope>
    <source>
        <strain evidence="2 3">KCTC 42194</strain>
    </source>
</reference>
<dbReference type="RefSeq" id="WP_185680618.1">
    <property type="nucleotide sequence ID" value="NZ_JACLAX010000028.1"/>
</dbReference>
<keyword evidence="3" id="KW-1185">Reference proteome</keyword>
<dbReference type="EMBL" id="JACLAX010000028">
    <property type="protein sequence ID" value="MBC2670760.1"/>
    <property type="molecule type" value="Genomic_DNA"/>
</dbReference>
<evidence type="ECO:0000256" key="1">
    <source>
        <dbReference type="SAM" id="MobiDB-lite"/>
    </source>
</evidence>
<sequence length="141" mass="13681">MAGRSKTGTDVSRPSGTAAGTPAEAAPEAPESPAVPAFATVLLTDLVLRGGSALLRGALDRSPLGRAASAGHAVVKGTGKIGGKIGGKTGGKTGGKGRSLGQTLLGTAAVRIATRSVPGAIIVGGALLAKTLYDRKRGKSG</sequence>
<name>A0A7X1G157_9SPHN</name>
<protein>
    <submittedName>
        <fullName evidence="2">Uncharacterized protein</fullName>
    </submittedName>
</protein>
<feature type="compositionally biased region" description="Low complexity" evidence="1">
    <location>
        <begin position="14"/>
        <end position="32"/>
    </location>
</feature>
<organism evidence="2 3">
    <name type="scientific">Novosphingobium piscinae</name>
    <dbReference type="NCBI Taxonomy" id="1507448"/>
    <lineage>
        <taxon>Bacteria</taxon>
        <taxon>Pseudomonadati</taxon>
        <taxon>Pseudomonadota</taxon>
        <taxon>Alphaproteobacteria</taxon>
        <taxon>Sphingomonadales</taxon>
        <taxon>Sphingomonadaceae</taxon>
        <taxon>Novosphingobium</taxon>
    </lineage>
</organism>
<feature type="region of interest" description="Disordered" evidence="1">
    <location>
        <begin position="1"/>
        <end position="32"/>
    </location>
</feature>
<accession>A0A7X1G157</accession>
<evidence type="ECO:0000313" key="2">
    <source>
        <dbReference type="EMBL" id="MBC2670760.1"/>
    </source>
</evidence>
<gene>
    <name evidence="2" type="ORF">H7F53_16530</name>
</gene>
<feature type="compositionally biased region" description="Polar residues" evidence="1">
    <location>
        <begin position="1"/>
        <end position="12"/>
    </location>
</feature>
<dbReference type="Proteomes" id="UP000551327">
    <property type="component" value="Unassembled WGS sequence"/>
</dbReference>
<proteinExistence type="predicted"/>
<comment type="caution">
    <text evidence="2">The sequence shown here is derived from an EMBL/GenBank/DDBJ whole genome shotgun (WGS) entry which is preliminary data.</text>
</comment>
<evidence type="ECO:0000313" key="3">
    <source>
        <dbReference type="Proteomes" id="UP000551327"/>
    </source>
</evidence>